<protein>
    <recommendedName>
        <fullName evidence="2">Tc1-like transposase DDE domain-containing protein</fullName>
    </recommendedName>
</protein>
<keyword evidence="4" id="KW-1185">Reference proteome</keyword>
<evidence type="ECO:0000313" key="4">
    <source>
        <dbReference type="Proteomes" id="UP001476247"/>
    </source>
</evidence>
<dbReference type="Gene3D" id="3.30.420.10">
    <property type="entry name" value="Ribonuclease H-like superfamily/Ribonuclease H"/>
    <property type="match status" value="1"/>
</dbReference>
<feature type="compositionally biased region" description="Polar residues" evidence="1">
    <location>
        <begin position="16"/>
        <end position="35"/>
    </location>
</feature>
<gene>
    <name evidence="3" type="ORF">HPULCUR_010533</name>
</gene>
<organism evidence="3 4">
    <name type="scientific">Helicostylum pulchrum</name>
    <dbReference type="NCBI Taxonomy" id="562976"/>
    <lineage>
        <taxon>Eukaryota</taxon>
        <taxon>Fungi</taxon>
        <taxon>Fungi incertae sedis</taxon>
        <taxon>Mucoromycota</taxon>
        <taxon>Mucoromycotina</taxon>
        <taxon>Mucoromycetes</taxon>
        <taxon>Mucorales</taxon>
        <taxon>Mucorineae</taxon>
        <taxon>Mucoraceae</taxon>
        <taxon>Helicostylum</taxon>
    </lineage>
</organism>
<evidence type="ECO:0000256" key="1">
    <source>
        <dbReference type="SAM" id="MobiDB-lite"/>
    </source>
</evidence>
<feature type="region of interest" description="Disordered" evidence="1">
    <location>
        <begin position="1"/>
        <end position="105"/>
    </location>
</feature>
<dbReference type="Proteomes" id="UP001476247">
    <property type="component" value="Unassembled WGS sequence"/>
</dbReference>
<dbReference type="InterPro" id="IPR036397">
    <property type="entry name" value="RNaseH_sf"/>
</dbReference>
<dbReference type="Pfam" id="PF13358">
    <property type="entry name" value="DDE_3"/>
    <property type="match status" value="1"/>
</dbReference>
<dbReference type="InterPro" id="IPR038717">
    <property type="entry name" value="Tc1-like_DDE_dom"/>
</dbReference>
<sequence length="244" mass="28067">MSINQTIFPRQENDPFDSQVTDSEEPSTLWSTSTPLPRWQLLTDQEQKDRDSVLRKLESKLKKLDKKKERPEPNYTDQIIPDSSYQFESESEQDEDDHNPVDEEGLPLLWKSRSIDLDAIPRKTEDQYSIQWSVGVSHTVIGAISAIGVVNLSTREFGNAERKKVAPQDRLSVPKDTTGGHYLRFLNDTMDIMDEFPEMRGCFIVMDNTPIHIPKVVDPIIINRGYTPVYLPPYSPELNTIEQF</sequence>
<feature type="domain" description="Tc1-like transposase DDE" evidence="2">
    <location>
        <begin position="178"/>
        <end position="243"/>
    </location>
</feature>
<evidence type="ECO:0000259" key="2">
    <source>
        <dbReference type="Pfam" id="PF13358"/>
    </source>
</evidence>
<feature type="compositionally biased region" description="Basic and acidic residues" evidence="1">
    <location>
        <begin position="45"/>
        <end position="72"/>
    </location>
</feature>
<dbReference type="EMBL" id="BAABUJ010000041">
    <property type="protein sequence ID" value="GAA5805020.1"/>
    <property type="molecule type" value="Genomic_DNA"/>
</dbReference>
<accession>A0ABP9YDI0</accession>
<feature type="compositionally biased region" description="Acidic residues" evidence="1">
    <location>
        <begin position="89"/>
        <end position="105"/>
    </location>
</feature>
<comment type="caution">
    <text evidence="3">The sequence shown here is derived from an EMBL/GenBank/DDBJ whole genome shotgun (WGS) entry which is preliminary data.</text>
</comment>
<evidence type="ECO:0000313" key="3">
    <source>
        <dbReference type="EMBL" id="GAA5805020.1"/>
    </source>
</evidence>
<reference evidence="3 4" key="1">
    <citation type="submission" date="2024-04" db="EMBL/GenBank/DDBJ databases">
        <title>genome sequences of Mucor flavus KT1a and Helicostylum pulchrum KT1b strains isolation_sourced from the surface of a dry-aged beef.</title>
        <authorList>
            <person name="Toyotome T."/>
            <person name="Hosono M."/>
            <person name="Torimaru M."/>
            <person name="Fukuda K."/>
            <person name="Mikami N."/>
        </authorList>
    </citation>
    <scope>NUCLEOTIDE SEQUENCE [LARGE SCALE GENOMIC DNA]</scope>
    <source>
        <strain evidence="3 4">KT1b</strain>
    </source>
</reference>
<proteinExistence type="predicted"/>
<name>A0ABP9YDI0_9FUNG</name>